<feature type="region of interest" description="Disordered" evidence="8">
    <location>
        <begin position="782"/>
        <end position="805"/>
    </location>
</feature>
<comment type="caution">
    <text evidence="12">The sequence shown here is derived from an EMBL/GenBank/DDBJ whole genome shotgun (WGS) entry which is preliminary data.</text>
</comment>
<evidence type="ECO:0000313" key="13">
    <source>
        <dbReference type="Proteomes" id="UP000751190"/>
    </source>
</evidence>
<dbReference type="Pfam" id="PF04547">
    <property type="entry name" value="Anoctamin"/>
    <property type="match status" value="1"/>
</dbReference>
<evidence type="ECO:0000259" key="11">
    <source>
        <dbReference type="Pfam" id="PF16178"/>
    </source>
</evidence>
<evidence type="ECO:0000256" key="5">
    <source>
        <dbReference type="ARBA" id="ARBA00023136"/>
    </source>
</evidence>
<feature type="transmembrane region" description="Helical" evidence="9">
    <location>
        <begin position="686"/>
        <end position="705"/>
    </location>
</feature>
<evidence type="ECO:0000256" key="9">
    <source>
        <dbReference type="SAM" id="Phobius"/>
    </source>
</evidence>
<dbReference type="EMBL" id="JAGTXO010000022">
    <property type="protein sequence ID" value="KAG8462129.1"/>
    <property type="molecule type" value="Genomic_DNA"/>
</dbReference>
<dbReference type="AlphaFoldDB" id="A0A8J6C6Q3"/>
<keyword evidence="2" id="KW-1003">Cell membrane</keyword>
<reference evidence="12" key="1">
    <citation type="submission" date="2021-05" db="EMBL/GenBank/DDBJ databases">
        <title>The genome of the haptophyte Pavlova lutheri (Diacronema luteri, Pavlovales) - a model for lipid biosynthesis in eukaryotic algae.</title>
        <authorList>
            <person name="Hulatt C.J."/>
            <person name="Posewitz M.C."/>
        </authorList>
    </citation>
    <scope>NUCLEOTIDE SEQUENCE</scope>
    <source>
        <strain evidence="12">NIVA-4/92</strain>
    </source>
</reference>
<evidence type="ECO:0000256" key="4">
    <source>
        <dbReference type="ARBA" id="ARBA00022989"/>
    </source>
</evidence>
<dbReference type="GO" id="GO:0046983">
    <property type="term" value="F:protein dimerization activity"/>
    <property type="evidence" value="ECO:0007669"/>
    <property type="project" value="InterPro"/>
</dbReference>
<feature type="compositionally biased region" description="Acidic residues" evidence="8">
    <location>
        <begin position="796"/>
        <end position="805"/>
    </location>
</feature>
<feature type="compositionally biased region" description="Basic and acidic residues" evidence="8">
    <location>
        <begin position="782"/>
        <end position="795"/>
    </location>
</feature>
<feature type="transmembrane region" description="Helical" evidence="9">
    <location>
        <begin position="510"/>
        <end position="533"/>
    </location>
</feature>
<comment type="subcellular location">
    <subcellularLocation>
        <location evidence="1">Cell membrane</location>
        <topology evidence="1">Multi-pass membrane protein</topology>
    </subcellularLocation>
</comment>
<dbReference type="PANTHER" id="PTHR12308">
    <property type="entry name" value="ANOCTAMIN"/>
    <property type="match status" value="1"/>
</dbReference>
<gene>
    <name evidence="12" type="ORF">KFE25_011579</name>
</gene>
<evidence type="ECO:0000259" key="10">
    <source>
        <dbReference type="Pfam" id="PF04547"/>
    </source>
</evidence>
<feature type="transmembrane region" description="Helical" evidence="9">
    <location>
        <begin position="300"/>
        <end position="317"/>
    </location>
</feature>
<accession>A0A8J6C6Q3</accession>
<keyword evidence="3 9" id="KW-0812">Transmembrane</keyword>
<dbReference type="InterPro" id="IPR032394">
    <property type="entry name" value="Anoct_dimer"/>
</dbReference>
<evidence type="ECO:0000256" key="3">
    <source>
        <dbReference type="ARBA" id="ARBA00022692"/>
    </source>
</evidence>
<feature type="transmembrane region" description="Helical" evidence="9">
    <location>
        <begin position="423"/>
        <end position="446"/>
    </location>
</feature>
<dbReference type="OrthoDB" id="18915at2759"/>
<evidence type="ECO:0000256" key="6">
    <source>
        <dbReference type="ARBA" id="ARBA00023180"/>
    </source>
</evidence>
<evidence type="ECO:0000256" key="2">
    <source>
        <dbReference type="ARBA" id="ARBA00022475"/>
    </source>
</evidence>
<keyword evidence="13" id="KW-1185">Reference proteome</keyword>
<evidence type="ECO:0000256" key="8">
    <source>
        <dbReference type="SAM" id="MobiDB-lite"/>
    </source>
</evidence>
<evidence type="ECO:0000256" key="7">
    <source>
        <dbReference type="SAM" id="Coils"/>
    </source>
</evidence>
<evidence type="ECO:0008006" key="14">
    <source>
        <dbReference type="Google" id="ProtNLM"/>
    </source>
</evidence>
<keyword evidence="7" id="KW-0175">Coiled coil</keyword>
<feature type="transmembrane region" description="Helical" evidence="9">
    <location>
        <begin position="633"/>
        <end position="656"/>
    </location>
</feature>
<feature type="coiled-coil region" evidence="7">
    <location>
        <begin position="56"/>
        <end position="90"/>
    </location>
</feature>
<feature type="transmembrane region" description="Helical" evidence="9">
    <location>
        <begin position="257"/>
        <end position="280"/>
    </location>
</feature>
<name>A0A8J6C6Q3_DIALT</name>
<dbReference type="PANTHER" id="PTHR12308:SF73">
    <property type="entry name" value="ANOCTAMIN"/>
    <property type="match status" value="1"/>
</dbReference>
<evidence type="ECO:0000313" key="12">
    <source>
        <dbReference type="EMBL" id="KAG8462129.1"/>
    </source>
</evidence>
<dbReference type="GO" id="GO:0005886">
    <property type="term" value="C:plasma membrane"/>
    <property type="evidence" value="ECO:0007669"/>
    <property type="project" value="UniProtKB-SubCell"/>
</dbReference>
<dbReference type="OMA" id="WKQRVRT"/>
<dbReference type="InterPro" id="IPR049452">
    <property type="entry name" value="Anoctamin_TM"/>
</dbReference>
<sequence length="805" mass="92500">MLCCGADEKQRVLRSQSRSDDPSWLPSVPGMSTMFGMGSGPTLGSEKQAKRWDVVLVSETVELSAAEKELDELERQQLLADRQSTEAQRKEVYVSLRAVGLRLHTFVERPAEGEPEKVPTRYVLISVPDDLMHETAEAIGLEKRLKPLENEPAETVAYDEYTMSKRDLFAKDKNNAAYFTSLERLQCCFHLIESPEYEKPRCAGIDLDKLVSEKVFNSYFCMDDKERLEDLKENWVNGSTLRKPPVNEIRDYLGEKIALYFAWVHLYTSWLGTLGLLSLVPFIYSLTWTESPTGTPYDNWAMPVYGLLSMIWAQLFLEAWKREQATYAYLWHIEDFEDEEALRPEYRRYVLQQKREWEFRNPAHTTTKQAWYDAIVDPKKGDKKKGQWSSVGFVPVRKDDDPLLLSNTQEVEWFNPRLRYWRLFVTTMIGLVLVSLIALVTIMLQAMKQYIRLAGGPLYADFSQLIAAFAQSVFITIMSFVWSKVGVVINDWEMHRTDTQWEDSLMMKTFSFQFINSFGPAFYIAFVQGNVAIPILHVADPVTGETVPLVDHCLDDMCYKAIYLQMLIIILSKQVSRNLLAIGPPAYQYIKSKCFKPAQSEEKVGLHRAVLRQAKLAAFQGTYMEYIEMAIQFGYVSIFAVAFPIGSIVCWLNNLLEKRTDALKIAVLVQRPRYLGTQDIGSMQGILEFVALISVFANCGILYLSSEAYYGYFPLSWGERPNFKVFVFTVVLEHVILMMKSVVAALVPDTPAWVSVEKTRGLMRKRAYDLAHLSQDAQERRARVQEARKQATWKDDDMDEDEDVF</sequence>
<feature type="domain" description="Anoctamin transmembrane" evidence="10">
    <location>
        <begin position="249"/>
        <end position="760"/>
    </location>
</feature>
<dbReference type="GO" id="GO:0005254">
    <property type="term" value="F:chloride channel activity"/>
    <property type="evidence" value="ECO:0007669"/>
    <property type="project" value="TreeGrafter"/>
</dbReference>
<dbReference type="Pfam" id="PF16178">
    <property type="entry name" value="Anoct_dimer"/>
    <property type="match status" value="1"/>
</dbReference>
<dbReference type="Proteomes" id="UP000751190">
    <property type="component" value="Unassembled WGS sequence"/>
</dbReference>
<organism evidence="12 13">
    <name type="scientific">Diacronema lutheri</name>
    <name type="common">Unicellular marine alga</name>
    <name type="synonym">Monochrysis lutheri</name>
    <dbReference type="NCBI Taxonomy" id="2081491"/>
    <lineage>
        <taxon>Eukaryota</taxon>
        <taxon>Haptista</taxon>
        <taxon>Haptophyta</taxon>
        <taxon>Pavlovophyceae</taxon>
        <taxon>Pavlovales</taxon>
        <taxon>Pavlovaceae</taxon>
        <taxon>Diacronema</taxon>
    </lineage>
</organism>
<proteinExistence type="predicted"/>
<feature type="transmembrane region" description="Helical" evidence="9">
    <location>
        <begin position="725"/>
        <end position="747"/>
    </location>
</feature>
<keyword evidence="6" id="KW-0325">Glycoprotein</keyword>
<feature type="transmembrane region" description="Helical" evidence="9">
    <location>
        <begin position="466"/>
        <end position="489"/>
    </location>
</feature>
<protein>
    <recommendedName>
        <fullName evidence="14">Anoctamin</fullName>
    </recommendedName>
</protein>
<keyword evidence="5 9" id="KW-0472">Membrane</keyword>
<dbReference type="InterPro" id="IPR007632">
    <property type="entry name" value="Anoctamin"/>
</dbReference>
<keyword evidence="4 9" id="KW-1133">Transmembrane helix</keyword>
<feature type="domain" description="Anoctamin dimerisation" evidence="11">
    <location>
        <begin position="155"/>
        <end position="226"/>
    </location>
</feature>
<evidence type="ECO:0000256" key="1">
    <source>
        <dbReference type="ARBA" id="ARBA00004651"/>
    </source>
</evidence>